<dbReference type="EMBL" id="CP063091">
    <property type="protein sequence ID" value="QOR05002.1"/>
    <property type="molecule type" value="Genomic_DNA"/>
</dbReference>
<accession>A0ABX6TZ46</accession>
<keyword evidence="3" id="KW-1185">Reference proteome</keyword>
<keyword evidence="1" id="KW-0472">Membrane</keyword>
<evidence type="ECO:0000313" key="3">
    <source>
        <dbReference type="Proteomes" id="UP000594874"/>
    </source>
</evidence>
<keyword evidence="1" id="KW-0812">Transmembrane</keyword>
<proteinExistence type="predicted"/>
<keyword evidence="1" id="KW-1133">Transmembrane helix</keyword>
<evidence type="ECO:0000256" key="1">
    <source>
        <dbReference type="SAM" id="Phobius"/>
    </source>
</evidence>
<reference evidence="2 3" key="1">
    <citation type="submission" date="2020-10" db="EMBL/GenBank/DDBJ databases">
        <title>Campylobacter and Helicobacter PacBio genomes.</title>
        <authorList>
            <person name="Lane C."/>
        </authorList>
    </citation>
    <scope>NUCLEOTIDE SEQUENCE [LARGE SCALE GENOMIC DNA]</scope>
    <source>
        <strain evidence="2 3">2010D-8469</strain>
    </source>
</reference>
<name>A0ABX6TZ46_9BACT</name>
<sequence length="740" mass="85774">MKDTINIHSILHNLDFKNIKQKIENIIQHKEPEKLIVIAPNAFIAQRISDLLKYNDSKKEKFKFYTWENIDFNTLFDKEIEMSLETKTQIKKKDFKITIPIQYLKNEAHSNPLVKFYKAVVNDSNTRRMIAYEHSRISEALIIKRQDEITKQFTCFPEDNRTVSLACHYVNGESDTLEKMLKQYQHPTFQLCFTLLLKQSNLWGKENISKEEAEKNQAFIYLNKLCDDIKNDLALLSQKNIFAKEDKQKFEKILDDTFDEIKKNLIKVLEDGDKDKTRTLWLIGITIATVIVGIVIGIATLRTGTLAVVATLGAVAFDIGMGINDIIDYEEELEKMEASKFYLPFVVPLMKTLFEDISYISALCSTQLYSCMIFYDNKFLDLSAIDFSCFFKKGKDMLNQNTHIIEGECDQDLKCRILQNFGITTDKPTQTKEKKQDELGNISTLHTFNPNINDFSKNYQCALDLYEEQDKDFKNFVFVEQPQFLSRGLAKLIKNDISKGNASSKQNKNYLLISQAPHNTMVNLSQSITEEIFNTNIVRPEAPKDQTQIDYSKYDLEQDEDSKEFVLQLSPFVKESATEAKALKEWFKKKNNNVKLKEIASHFLSAEYKKNIENIEKKIKENQKNLYKTLLDNLTLKSFNKNHPDGRLKFLPIEQILQIGLIIASAKIQKIPIKITSSHYSNDHNIDLKELSELFYKIATDKAFLEQLNNKLQIGDIEIDLSEDYKSVDDFILKNIIPKE</sequence>
<feature type="transmembrane region" description="Helical" evidence="1">
    <location>
        <begin position="280"/>
        <end position="300"/>
    </location>
</feature>
<dbReference type="RefSeq" id="WP_027306076.1">
    <property type="nucleotide sequence ID" value="NZ_CP063091.1"/>
</dbReference>
<protein>
    <submittedName>
        <fullName evidence="2">Uncharacterized protein</fullName>
    </submittedName>
</protein>
<gene>
    <name evidence="2" type="ORF">A0071_03465</name>
</gene>
<organism evidence="2 3">
    <name type="scientific">Campylobacter cuniculorum</name>
    <dbReference type="NCBI Taxonomy" id="374106"/>
    <lineage>
        <taxon>Bacteria</taxon>
        <taxon>Pseudomonadati</taxon>
        <taxon>Campylobacterota</taxon>
        <taxon>Epsilonproteobacteria</taxon>
        <taxon>Campylobacterales</taxon>
        <taxon>Campylobacteraceae</taxon>
        <taxon>Campylobacter</taxon>
    </lineage>
</organism>
<dbReference type="Proteomes" id="UP000594874">
    <property type="component" value="Chromosome"/>
</dbReference>
<evidence type="ECO:0000313" key="2">
    <source>
        <dbReference type="EMBL" id="QOR05002.1"/>
    </source>
</evidence>